<dbReference type="InterPro" id="IPR017938">
    <property type="entry name" value="Riboflavin_synthase-like_b-brl"/>
</dbReference>
<dbReference type="Gene3D" id="2.40.30.10">
    <property type="entry name" value="Translation factors"/>
    <property type="match status" value="1"/>
</dbReference>
<dbReference type="Gene3D" id="3.40.50.80">
    <property type="entry name" value="Nucleotide-binding domain of ferredoxin-NADP reductase (FNR) module"/>
    <property type="match status" value="1"/>
</dbReference>
<dbReference type="CDD" id="cd06193">
    <property type="entry name" value="siderophore_interacting"/>
    <property type="match status" value="1"/>
</dbReference>
<dbReference type="Pfam" id="PF08021">
    <property type="entry name" value="FAD_binding_9"/>
    <property type="match status" value="1"/>
</dbReference>
<dbReference type="InterPro" id="IPR039374">
    <property type="entry name" value="SIP_fam"/>
</dbReference>
<protein>
    <submittedName>
        <fullName evidence="2">Siderophore-interacting protein</fullName>
    </submittedName>
</protein>
<dbReference type="PANTHER" id="PTHR30157:SF0">
    <property type="entry name" value="NADPH-DEPENDENT FERRIC-CHELATE REDUCTASE"/>
    <property type="match status" value="1"/>
</dbReference>
<dbReference type="InterPro" id="IPR007037">
    <property type="entry name" value="SIP_rossman_dom"/>
</dbReference>
<name>A0A919UEZ0_9ACTN</name>
<dbReference type="InterPro" id="IPR017927">
    <property type="entry name" value="FAD-bd_FR_type"/>
</dbReference>
<gene>
    <name evidence="2" type="ORF">Dsi01nite_110000</name>
</gene>
<dbReference type="Proteomes" id="UP000660611">
    <property type="component" value="Unassembled WGS sequence"/>
</dbReference>
<evidence type="ECO:0000313" key="2">
    <source>
        <dbReference type="EMBL" id="GIG52959.1"/>
    </source>
</evidence>
<dbReference type="SUPFAM" id="SSF63380">
    <property type="entry name" value="Riboflavin synthase domain-like"/>
    <property type="match status" value="1"/>
</dbReference>
<dbReference type="AlphaFoldDB" id="A0A919UEZ0"/>
<proteinExistence type="predicted"/>
<accession>A0A919UEZ0</accession>
<evidence type="ECO:0000313" key="3">
    <source>
        <dbReference type="Proteomes" id="UP000660611"/>
    </source>
</evidence>
<dbReference type="PANTHER" id="PTHR30157">
    <property type="entry name" value="FERRIC REDUCTASE, NADPH-DEPENDENT"/>
    <property type="match status" value="1"/>
</dbReference>
<dbReference type="InterPro" id="IPR039261">
    <property type="entry name" value="FNR_nucleotide-bd"/>
</dbReference>
<sequence>MTYPRRAARPDLLTRIAAVRDVSATMRQIDLIGPDVPRLRCRPGAHVVVRVPAGNGEARRVYSIWRHDPASSALSLRLALHDAGGPGCDWARTAAPDDRVTLEPPRSKITLDDSAAYHLFIGDETAAVPLLAMRAALPRTTATAIGVFEAPGPADEMPGPDGVPPLPWVHRGRASAVASPVLLQAVRELALPAGAGAAYVAGESDTCRLVQRLLIEQRGFARKAVRVQPHWAPGRPGFGAGGD</sequence>
<dbReference type="EMBL" id="BONQ01000205">
    <property type="protein sequence ID" value="GIG52959.1"/>
    <property type="molecule type" value="Genomic_DNA"/>
</dbReference>
<dbReference type="Pfam" id="PF04954">
    <property type="entry name" value="SIP"/>
    <property type="match status" value="1"/>
</dbReference>
<dbReference type="GO" id="GO:0016491">
    <property type="term" value="F:oxidoreductase activity"/>
    <property type="evidence" value="ECO:0007669"/>
    <property type="project" value="InterPro"/>
</dbReference>
<comment type="caution">
    <text evidence="2">The sequence shown here is derived from an EMBL/GenBank/DDBJ whole genome shotgun (WGS) entry which is preliminary data.</text>
</comment>
<feature type="domain" description="FAD-binding FR-type" evidence="1">
    <location>
        <begin position="9"/>
        <end position="112"/>
    </location>
</feature>
<dbReference type="PROSITE" id="PS51384">
    <property type="entry name" value="FAD_FR"/>
    <property type="match status" value="1"/>
</dbReference>
<reference evidence="2" key="1">
    <citation type="submission" date="2021-01" db="EMBL/GenBank/DDBJ databases">
        <title>Whole genome shotgun sequence of Dactylosporangium siamense NBRC 106093.</title>
        <authorList>
            <person name="Komaki H."/>
            <person name="Tamura T."/>
        </authorList>
    </citation>
    <scope>NUCLEOTIDE SEQUENCE</scope>
    <source>
        <strain evidence="2">NBRC 106093</strain>
    </source>
</reference>
<dbReference type="InterPro" id="IPR013113">
    <property type="entry name" value="SIP_FAD-bd"/>
</dbReference>
<keyword evidence="3" id="KW-1185">Reference proteome</keyword>
<evidence type="ECO:0000259" key="1">
    <source>
        <dbReference type="PROSITE" id="PS51384"/>
    </source>
</evidence>
<organism evidence="2 3">
    <name type="scientific">Dactylosporangium siamense</name>
    <dbReference type="NCBI Taxonomy" id="685454"/>
    <lineage>
        <taxon>Bacteria</taxon>
        <taxon>Bacillati</taxon>
        <taxon>Actinomycetota</taxon>
        <taxon>Actinomycetes</taxon>
        <taxon>Micromonosporales</taxon>
        <taxon>Micromonosporaceae</taxon>
        <taxon>Dactylosporangium</taxon>
    </lineage>
</organism>
<dbReference type="RefSeq" id="WP_203854560.1">
    <property type="nucleotide sequence ID" value="NZ_BAAAVW010000063.1"/>
</dbReference>